<dbReference type="FunFam" id="3.40.50.720:FF:000022">
    <property type="entry name" value="Cinnamyl alcohol dehydrogenase"/>
    <property type="match status" value="1"/>
</dbReference>
<reference evidence="16 17" key="2">
    <citation type="journal article" date="2017" name="Nature">
        <title>The Apostasia genome and the evolution of orchids.</title>
        <authorList>
            <person name="Zhang G.Q."/>
            <person name="Liu K.W."/>
            <person name="Li Z."/>
            <person name="Lohaus R."/>
            <person name="Hsiao Y.Y."/>
            <person name="Niu S.C."/>
            <person name="Wang J.Y."/>
            <person name="Lin Y.C."/>
            <person name="Xu Q."/>
            <person name="Chen L.J."/>
            <person name="Yoshida K."/>
            <person name="Fujiwara S."/>
            <person name="Wang Z.W."/>
            <person name="Zhang Y.Q."/>
            <person name="Mitsuda N."/>
            <person name="Wang M."/>
            <person name="Liu G.H."/>
            <person name="Pecoraro L."/>
            <person name="Huang H.X."/>
            <person name="Xiao X.J."/>
            <person name="Lin M."/>
            <person name="Wu X.Y."/>
            <person name="Wu W.L."/>
            <person name="Chen Y.Y."/>
            <person name="Chang S.B."/>
            <person name="Sakamoto S."/>
            <person name="Ohme-Takagi M."/>
            <person name="Yagi M."/>
            <person name="Zeng S.J."/>
            <person name="Shen C.Y."/>
            <person name="Yeh C.M."/>
            <person name="Luo Y.B."/>
            <person name="Tsai W.C."/>
            <person name="Van de Peer Y."/>
            <person name="Liu Z.J."/>
        </authorList>
    </citation>
    <scope>NUCLEOTIDE SEQUENCE [LARGE SCALE GENOMIC DNA]</scope>
    <source>
        <tissue evidence="16">The whole plant</tissue>
    </source>
</reference>
<evidence type="ECO:0000313" key="17">
    <source>
        <dbReference type="Proteomes" id="UP000233837"/>
    </source>
</evidence>
<dbReference type="GO" id="GO:0008270">
    <property type="term" value="F:zinc ion binding"/>
    <property type="evidence" value="ECO:0007669"/>
    <property type="project" value="InterPro"/>
</dbReference>
<keyword evidence="6" id="KW-0438">Lignin biosynthesis</keyword>
<dbReference type="PROSITE" id="PS00059">
    <property type="entry name" value="ADH_ZINC"/>
    <property type="match status" value="1"/>
</dbReference>
<keyword evidence="8" id="KW-0560">Oxidoreductase</keyword>
<dbReference type="SUPFAM" id="SSF51735">
    <property type="entry name" value="NAD(P)-binding Rossmann-fold domains"/>
    <property type="match status" value="1"/>
</dbReference>
<keyword evidence="7 14" id="KW-0862">Zinc</keyword>
<dbReference type="InterPro" id="IPR020843">
    <property type="entry name" value="ER"/>
</dbReference>
<dbReference type="GO" id="GO:0045551">
    <property type="term" value="F:cinnamyl-alcohol dehydrogenase activity"/>
    <property type="evidence" value="ECO:0007669"/>
    <property type="project" value="UniProtKB-EC"/>
</dbReference>
<dbReference type="SUPFAM" id="SSF50129">
    <property type="entry name" value="GroES-like"/>
    <property type="match status" value="1"/>
</dbReference>
<evidence type="ECO:0000256" key="13">
    <source>
        <dbReference type="ARBA" id="ARBA00049332"/>
    </source>
</evidence>
<comment type="cofactor">
    <cofactor evidence="1 14">
        <name>Zn(2+)</name>
        <dbReference type="ChEBI" id="CHEBI:29105"/>
    </cofactor>
</comment>
<dbReference type="Gene3D" id="3.40.50.720">
    <property type="entry name" value="NAD(P)-binding Rossmann-like Domain"/>
    <property type="match status" value="1"/>
</dbReference>
<dbReference type="EC" id="1.1.1.195" evidence="4"/>
<accession>A0A2I0XJ47</accession>
<sequence>MVKAKTAESLQVHFCSSPLFPDLFASSLFQLLMETKKKSREAHGYAARDSSGFLSPFSFTRRLNEDDDVTIKILYCGICHSDLHLARNELGFSVYPLVPGHEIVGEVIEIGANVQTFKVGDKAGVGCIVGSCGSCDSCLQNLECYCKKSILTYSSTDRDGSITYGGYSDIIVVHQRFVFNIPHSLPLHSAAPLLCAGISVYSPMRFFGLDRPGLHLGVVGLGGLGHLAVKFAKAMEMRVTVISTSPHKQKEAIERFGADKFVISTNDEQMKEVMGSMDGIIDTVSAAHPMEPLMDLLKVQGKLVVVGGSPEPLLVPSIPLLMGRKIVAGSICGGTKETQEMLNFAAENKIEADVEIIPMSYVNTAMERLFKGDIKYRFVIDPISV</sequence>
<proteinExistence type="inferred from homology"/>
<evidence type="ECO:0000256" key="9">
    <source>
        <dbReference type="ARBA" id="ARBA00047329"/>
    </source>
</evidence>
<dbReference type="InterPro" id="IPR002328">
    <property type="entry name" value="ADH_Zn_CS"/>
</dbReference>
<comment type="catalytic activity">
    <reaction evidence="11">
        <text>(E)-caffeyl alcohol + NADP(+) = (E)-caffeyl aldehyde + NADPH + H(+)</text>
        <dbReference type="Rhea" id="RHEA:45728"/>
        <dbReference type="ChEBI" id="CHEBI:15378"/>
        <dbReference type="ChEBI" id="CHEBI:28323"/>
        <dbReference type="ChEBI" id="CHEBI:31334"/>
        <dbReference type="ChEBI" id="CHEBI:57783"/>
        <dbReference type="ChEBI" id="CHEBI:58349"/>
    </reaction>
    <physiologicalReaction direction="right-to-left" evidence="11">
        <dbReference type="Rhea" id="RHEA:45730"/>
    </physiologicalReaction>
</comment>
<name>A0A2I0XJ47_9ASPA</name>
<comment type="catalytic activity">
    <reaction evidence="9">
        <text>(E)-4-coumaroyl alcohol + NADP(+) = (E)-4-coumaraldehyde + NADPH + H(+)</text>
        <dbReference type="Rhea" id="RHEA:45724"/>
        <dbReference type="ChEBI" id="CHEBI:15378"/>
        <dbReference type="ChEBI" id="CHEBI:28353"/>
        <dbReference type="ChEBI" id="CHEBI:57783"/>
        <dbReference type="ChEBI" id="CHEBI:58349"/>
        <dbReference type="ChEBI" id="CHEBI:64555"/>
        <dbReference type="EC" id="1.1.1.195"/>
    </reaction>
    <physiologicalReaction direction="right-to-left" evidence="9">
        <dbReference type="Rhea" id="RHEA:45726"/>
    </physiologicalReaction>
</comment>
<dbReference type="AlphaFoldDB" id="A0A2I0XJ47"/>
<evidence type="ECO:0000256" key="14">
    <source>
        <dbReference type="RuleBase" id="RU361277"/>
    </source>
</evidence>
<dbReference type="InterPro" id="IPR011032">
    <property type="entry name" value="GroES-like_sf"/>
</dbReference>
<dbReference type="InterPro" id="IPR013154">
    <property type="entry name" value="ADH-like_N"/>
</dbReference>
<organism evidence="16 17">
    <name type="scientific">Dendrobium catenatum</name>
    <dbReference type="NCBI Taxonomy" id="906689"/>
    <lineage>
        <taxon>Eukaryota</taxon>
        <taxon>Viridiplantae</taxon>
        <taxon>Streptophyta</taxon>
        <taxon>Embryophyta</taxon>
        <taxon>Tracheophyta</taxon>
        <taxon>Spermatophyta</taxon>
        <taxon>Magnoliopsida</taxon>
        <taxon>Liliopsida</taxon>
        <taxon>Asparagales</taxon>
        <taxon>Orchidaceae</taxon>
        <taxon>Epidendroideae</taxon>
        <taxon>Malaxideae</taxon>
        <taxon>Dendrobiinae</taxon>
        <taxon>Dendrobium</taxon>
    </lineage>
</organism>
<evidence type="ECO:0000256" key="8">
    <source>
        <dbReference type="ARBA" id="ARBA00023002"/>
    </source>
</evidence>
<evidence type="ECO:0000259" key="15">
    <source>
        <dbReference type="SMART" id="SM00829"/>
    </source>
</evidence>
<dbReference type="GO" id="GO:0009809">
    <property type="term" value="P:lignin biosynthetic process"/>
    <property type="evidence" value="ECO:0007669"/>
    <property type="project" value="UniProtKB-KW"/>
</dbReference>
<evidence type="ECO:0000256" key="4">
    <source>
        <dbReference type="ARBA" id="ARBA00013171"/>
    </source>
</evidence>
<comment type="similarity">
    <text evidence="14">Belongs to the zinc-containing alcohol dehydrogenase family.</text>
</comment>
<dbReference type="PANTHER" id="PTHR42683">
    <property type="entry name" value="ALDEHYDE REDUCTASE"/>
    <property type="match status" value="1"/>
</dbReference>
<gene>
    <name evidence="16" type="primary">CAD</name>
    <name evidence="16" type="ORF">MA16_Dca007879</name>
</gene>
<evidence type="ECO:0000256" key="7">
    <source>
        <dbReference type="ARBA" id="ARBA00022833"/>
    </source>
</evidence>
<protein>
    <recommendedName>
        <fullName evidence="4">cinnamyl-alcohol dehydrogenase</fullName>
        <ecNumber evidence="4">1.1.1.195</ecNumber>
    </recommendedName>
</protein>
<dbReference type="Gene3D" id="3.90.180.10">
    <property type="entry name" value="Medium-chain alcohol dehydrogenases, catalytic domain"/>
    <property type="match status" value="1"/>
</dbReference>
<reference evidence="16 17" key="1">
    <citation type="journal article" date="2016" name="Sci. Rep.">
        <title>The Dendrobium catenatum Lindl. genome sequence provides insights into polysaccharide synthase, floral development and adaptive evolution.</title>
        <authorList>
            <person name="Zhang G.Q."/>
            <person name="Xu Q."/>
            <person name="Bian C."/>
            <person name="Tsai W.C."/>
            <person name="Yeh C.M."/>
            <person name="Liu K.W."/>
            <person name="Yoshida K."/>
            <person name="Zhang L.S."/>
            <person name="Chang S.B."/>
            <person name="Chen F."/>
            <person name="Shi Y."/>
            <person name="Su Y.Y."/>
            <person name="Zhang Y.Q."/>
            <person name="Chen L.J."/>
            <person name="Yin Y."/>
            <person name="Lin M."/>
            <person name="Huang H."/>
            <person name="Deng H."/>
            <person name="Wang Z.W."/>
            <person name="Zhu S.L."/>
            <person name="Zhao X."/>
            <person name="Deng C."/>
            <person name="Niu S.C."/>
            <person name="Huang J."/>
            <person name="Wang M."/>
            <person name="Liu G.H."/>
            <person name="Yang H.J."/>
            <person name="Xiao X.J."/>
            <person name="Hsiao Y.Y."/>
            <person name="Wu W.L."/>
            <person name="Chen Y.Y."/>
            <person name="Mitsuda N."/>
            <person name="Ohme-Takagi M."/>
            <person name="Luo Y.B."/>
            <person name="Van de Peer Y."/>
            <person name="Liu Z.J."/>
        </authorList>
    </citation>
    <scope>NUCLEOTIDE SEQUENCE [LARGE SCALE GENOMIC DNA]</scope>
    <source>
        <tissue evidence="16">The whole plant</tissue>
    </source>
</reference>
<keyword evidence="5 14" id="KW-0479">Metal-binding</keyword>
<dbReference type="FunFam" id="3.90.180.10:FF:000004">
    <property type="entry name" value="probable cinnamyl alcohol dehydrogenase"/>
    <property type="match status" value="1"/>
</dbReference>
<evidence type="ECO:0000256" key="3">
    <source>
        <dbReference type="ARBA" id="ARBA00011738"/>
    </source>
</evidence>
<keyword evidence="17" id="KW-1185">Reference proteome</keyword>
<dbReference type="Proteomes" id="UP000233837">
    <property type="component" value="Unassembled WGS sequence"/>
</dbReference>
<dbReference type="STRING" id="906689.A0A2I0XJ47"/>
<evidence type="ECO:0000256" key="11">
    <source>
        <dbReference type="ARBA" id="ARBA00049226"/>
    </source>
</evidence>
<evidence type="ECO:0000256" key="2">
    <source>
        <dbReference type="ARBA" id="ARBA00004928"/>
    </source>
</evidence>
<dbReference type="SMART" id="SM00829">
    <property type="entry name" value="PKS_ER"/>
    <property type="match status" value="1"/>
</dbReference>
<dbReference type="OrthoDB" id="1879366at2759"/>
<evidence type="ECO:0000256" key="6">
    <source>
        <dbReference type="ARBA" id="ARBA00022733"/>
    </source>
</evidence>
<dbReference type="Pfam" id="PF00107">
    <property type="entry name" value="ADH_zinc_N"/>
    <property type="match status" value="1"/>
</dbReference>
<evidence type="ECO:0000256" key="12">
    <source>
        <dbReference type="ARBA" id="ARBA00049311"/>
    </source>
</evidence>
<comment type="subunit">
    <text evidence="3">Homodimer.</text>
</comment>
<evidence type="ECO:0000313" key="16">
    <source>
        <dbReference type="EMBL" id="PKU87937.1"/>
    </source>
</evidence>
<comment type="catalytic activity">
    <reaction evidence="12">
        <text>(E)-coniferol + NADP(+) = (E)-coniferaldehyde + NADPH + H(+)</text>
        <dbReference type="Rhea" id="RHEA:22444"/>
        <dbReference type="ChEBI" id="CHEBI:15378"/>
        <dbReference type="ChEBI" id="CHEBI:16547"/>
        <dbReference type="ChEBI" id="CHEBI:17745"/>
        <dbReference type="ChEBI" id="CHEBI:57783"/>
        <dbReference type="ChEBI" id="CHEBI:58349"/>
        <dbReference type="EC" id="1.1.1.195"/>
    </reaction>
    <physiologicalReaction direction="right-to-left" evidence="12">
        <dbReference type="Rhea" id="RHEA:22446"/>
    </physiologicalReaction>
</comment>
<dbReference type="EMBL" id="KZ501830">
    <property type="protein sequence ID" value="PKU87937.1"/>
    <property type="molecule type" value="Genomic_DNA"/>
</dbReference>
<comment type="catalytic activity">
    <reaction evidence="10">
        <text>(E)-sinapyl alcohol + NADP(+) = (E)-sinapaldehyde + NADPH + H(+)</text>
        <dbReference type="Rhea" id="RHEA:45704"/>
        <dbReference type="ChEBI" id="CHEBI:15378"/>
        <dbReference type="ChEBI" id="CHEBI:27949"/>
        <dbReference type="ChEBI" id="CHEBI:57783"/>
        <dbReference type="ChEBI" id="CHEBI:58349"/>
        <dbReference type="ChEBI" id="CHEBI:64557"/>
        <dbReference type="EC" id="1.1.1.195"/>
    </reaction>
    <physiologicalReaction direction="right-to-left" evidence="10">
        <dbReference type="Rhea" id="RHEA:45706"/>
    </physiologicalReaction>
</comment>
<evidence type="ECO:0000256" key="10">
    <source>
        <dbReference type="ARBA" id="ARBA00048379"/>
    </source>
</evidence>
<dbReference type="InterPro" id="IPR047109">
    <property type="entry name" value="CAD-like"/>
</dbReference>
<dbReference type="InterPro" id="IPR036291">
    <property type="entry name" value="NAD(P)-bd_dom_sf"/>
</dbReference>
<comment type="catalytic activity">
    <reaction evidence="13">
        <text>(E)-cinnamyl alcohol + NADP(+) = (E)-cinnamaldehyde + NADPH + H(+)</text>
        <dbReference type="Rhea" id="RHEA:10392"/>
        <dbReference type="ChEBI" id="CHEBI:15378"/>
        <dbReference type="ChEBI" id="CHEBI:16731"/>
        <dbReference type="ChEBI" id="CHEBI:33227"/>
        <dbReference type="ChEBI" id="CHEBI:57783"/>
        <dbReference type="ChEBI" id="CHEBI:58349"/>
        <dbReference type="EC" id="1.1.1.195"/>
    </reaction>
    <physiologicalReaction direction="right-to-left" evidence="13">
        <dbReference type="Rhea" id="RHEA:10394"/>
    </physiologicalReaction>
</comment>
<feature type="domain" description="Enoyl reductase (ER)" evidence="15">
    <location>
        <begin position="46"/>
        <end position="380"/>
    </location>
</feature>
<evidence type="ECO:0000256" key="1">
    <source>
        <dbReference type="ARBA" id="ARBA00001947"/>
    </source>
</evidence>
<evidence type="ECO:0000256" key="5">
    <source>
        <dbReference type="ARBA" id="ARBA00022723"/>
    </source>
</evidence>
<dbReference type="Pfam" id="PF08240">
    <property type="entry name" value="ADH_N"/>
    <property type="match status" value="1"/>
</dbReference>
<dbReference type="CDD" id="cd05283">
    <property type="entry name" value="CAD1"/>
    <property type="match status" value="1"/>
</dbReference>
<dbReference type="InterPro" id="IPR013149">
    <property type="entry name" value="ADH-like_C"/>
</dbReference>
<comment type="pathway">
    <text evidence="2">Aromatic compound metabolism; phenylpropanoid biosynthesis.</text>
</comment>